<protein>
    <recommendedName>
        <fullName evidence="7">TEP1-F</fullName>
    </recommendedName>
</protein>
<dbReference type="Gene3D" id="2.60.40.1940">
    <property type="match status" value="1"/>
</dbReference>
<proteinExistence type="predicted"/>
<dbReference type="GO" id="GO:0004866">
    <property type="term" value="F:endopeptidase inhibitor activity"/>
    <property type="evidence" value="ECO:0007669"/>
    <property type="project" value="InterPro"/>
</dbReference>
<dbReference type="PANTHER" id="PTHR11412:SF136">
    <property type="entry name" value="CD109 ANTIGEN"/>
    <property type="match status" value="1"/>
</dbReference>
<evidence type="ECO:0000256" key="4">
    <source>
        <dbReference type="ARBA" id="ARBA00023180"/>
    </source>
</evidence>
<dbReference type="PANTHER" id="PTHR11412">
    <property type="entry name" value="MACROGLOBULIN / COMPLEMENT"/>
    <property type="match status" value="1"/>
</dbReference>
<sequence>MKRLFLLALCAAVLNLNALVQGEGQGHYSVIGPGTLHSNNKYTVGVAVYQNKEPVTLKVGLVGPDFEKIETIELQPDEAKEVEFDVPALPKGKYNLTAEGISGLIFKNTTELNYDKFAAITKIQTDKGKYKPGDKVNFRVLFLDENLKPGAADKDAAIWFEDGKRNIVKEFKNFELKNGVYTGEFQISEFAVLGGWRLIVKNGGSYNQEVYFDVEKYVLPKYEVKIEATEVVSVRDGDVNILAKANYTYGKPVEGKVTAVVGYGDLYSYSDDAKIKSAPTLIKSADMVNGKAKLLVNVKDFKDHLMSDMYATSMQITTTVEEAYTGVKLNETKYISVYPYRYDMSCVSYDTCYTYYADKESEVLVHVKFVDGTVLTDTKNPIKLVYKETLSERHFWHGARHPEDTTTTVRPTIEGKTHTFESHLSGTGFAKFTVKLPNLDEIEDYQHYYEITAEYIDETRKLSNSYQYREPKNVVPQPEEKEPTEWFKLSTYYPSNKYSFNSSETVTITQFERALALFRL</sequence>
<evidence type="ECO:0000313" key="11">
    <source>
        <dbReference type="EMBL" id="JAI38846.1"/>
    </source>
</evidence>
<dbReference type="InterPro" id="IPR050473">
    <property type="entry name" value="A2M/Complement_sys"/>
</dbReference>
<feature type="chain" id="PRO_5005522150" description="TEP1-F" evidence="8">
    <location>
        <begin position="23"/>
        <end position="520"/>
    </location>
</feature>
<reference evidence="11" key="1">
    <citation type="submission" date="2015-06" db="EMBL/GenBank/DDBJ databases">
        <authorList>
            <person name="Hoefler B.C."/>
            <person name="Straight P.D."/>
        </authorList>
    </citation>
    <scope>NUCLEOTIDE SEQUENCE</scope>
</reference>
<feature type="domain" description="Macroglobulin" evidence="10">
    <location>
        <begin position="216"/>
        <end position="303"/>
    </location>
</feature>
<evidence type="ECO:0000256" key="1">
    <source>
        <dbReference type="ARBA" id="ARBA00022729"/>
    </source>
</evidence>
<keyword evidence="1 8" id="KW-0732">Signal</keyword>
<dbReference type="GO" id="GO:0005615">
    <property type="term" value="C:extracellular space"/>
    <property type="evidence" value="ECO:0007669"/>
    <property type="project" value="UniProtKB-ARBA"/>
</dbReference>
<gene>
    <name evidence="11" type="primary">A1i3</name>
    <name evidence="11" type="ORF">c0_g1_i2</name>
</gene>
<dbReference type="Gene3D" id="2.60.40.1930">
    <property type="match status" value="1"/>
</dbReference>
<evidence type="ECO:0000259" key="9">
    <source>
        <dbReference type="Pfam" id="PF01835"/>
    </source>
</evidence>
<evidence type="ECO:0000256" key="8">
    <source>
        <dbReference type="SAM" id="SignalP"/>
    </source>
</evidence>
<comment type="function">
    <text evidence="5">Binds covalently through a thioester bond to the pathogen surface resulting in pathogen clearance.</text>
</comment>
<organism evidence="11">
    <name type="scientific">Bactrocera latifrons</name>
    <name type="common">Malaysian fruit fly</name>
    <name type="synonym">Chaetodacus latifrons</name>
    <dbReference type="NCBI Taxonomy" id="174628"/>
    <lineage>
        <taxon>Eukaryota</taxon>
        <taxon>Metazoa</taxon>
        <taxon>Ecdysozoa</taxon>
        <taxon>Arthropoda</taxon>
        <taxon>Hexapoda</taxon>
        <taxon>Insecta</taxon>
        <taxon>Pterygota</taxon>
        <taxon>Neoptera</taxon>
        <taxon>Endopterygota</taxon>
        <taxon>Diptera</taxon>
        <taxon>Brachycera</taxon>
        <taxon>Muscomorpha</taxon>
        <taxon>Tephritoidea</taxon>
        <taxon>Tephritidae</taxon>
        <taxon>Bactrocera</taxon>
        <taxon>Bactrocera</taxon>
    </lineage>
</organism>
<evidence type="ECO:0000256" key="6">
    <source>
        <dbReference type="ARBA" id="ARBA00063781"/>
    </source>
</evidence>
<evidence type="ECO:0000256" key="3">
    <source>
        <dbReference type="ARBA" id="ARBA00022966"/>
    </source>
</evidence>
<dbReference type="FunFam" id="2.60.40.1930:FF:000001">
    <property type="entry name" value="CD109 isoform 3"/>
    <property type="match status" value="1"/>
</dbReference>
<dbReference type="Pfam" id="PF17791">
    <property type="entry name" value="MG3"/>
    <property type="match status" value="1"/>
</dbReference>
<keyword evidence="2" id="KW-0391">Immunity</keyword>
<evidence type="ECO:0000256" key="7">
    <source>
        <dbReference type="ARBA" id="ARBA00078071"/>
    </source>
</evidence>
<evidence type="ECO:0000256" key="2">
    <source>
        <dbReference type="ARBA" id="ARBA00022859"/>
    </source>
</evidence>
<dbReference type="OrthoDB" id="9998011at2759"/>
<feature type="domain" description="Macroglobulin" evidence="9">
    <location>
        <begin position="123"/>
        <end position="214"/>
    </location>
</feature>
<evidence type="ECO:0000259" key="10">
    <source>
        <dbReference type="Pfam" id="PF17791"/>
    </source>
</evidence>
<feature type="signal peptide" evidence="8">
    <location>
        <begin position="1"/>
        <end position="22"/>
    </location>
</feature>
<dbReference type="EMBL" id="GDHF01013468">
    <property type="protein sequence ID" value="JAI38846.1"/>
    <property type="molecule type" value="Transcribed_RNA"/>
</dbReference>
<dbReference type="InterPro" id="IPR002890">
    <property type="entry name" value="MG2"/>
</dbReference>
<name>A0A0K8VIX8_BACLA</name>
<dbReference type="InterPro" id="IPR041555">
    <property type="entry name" value="MG3"/>
</dbReference>
<keyword evidence="3" id="KW-0882">Thioester bond</keyword>
<accession>A0A0K8VIX8</accession>
<keyword evidence="4" id="KW-0325">Glycoprotein</keyword>
<dbReference type="Pfam" id="PF01835">
    <property type="entry name" value="MG2"/>
    <property type="match status" value="1"/>
</dbReference>
<dbReference type="GO" id="GO:0002376">
    <property type="term" value="P:immune system process"/>
    <property type="evidence" value="ECO:0007669"/>
    <property type="project" value="UniProtKB-KW"/>
</dbReference>
<dbReference type="Gene3D" id="2.60.40.2950">
    <property type="match status" value="1"/>
</dbReference>
<dbReference type="AlphaFoldDB" id="A0A0K8VIX8"/>
<evidence type="ECO:0000256" key="5">
    <source>
        <dbReference type="ARBA" id="ARBA00057615"/>
    </source>
</evidence>
<comment type="subunit">
    <text evidence="6">Heterodimer of a TEP1-N chain and an TEP1-C chain non-covalently linked. Forms a complex composed of TEP1-N and TEP1-C heterodimer, LRIM1 and APL1C; the interaction stabilizes TEP1-N and TEP1-C heterodimer, prevents its binding to tissues while circulating in the hemolymph and protects the thioester bond from hydrolysis. Mature TEP1 and to a lesser extent full-length TEP1 interact with SPCLIP1; the interaction is induced by microbial infection.</text>
</comment>